<gene>
    <name evidence="9" type="ORF">RHTO0S_06e00738g</name>
</gene>
<feature type="signal peptide" evidence="7">
    <location>
        <begin position="1"/>
        <end position="21"/>
    </location>
</feature>
<dbReference type="PANTHER" id="PTHR47966">
    <property type="entry name" value="BETA-SITE APP-CLEAVING ENZYME, ISOFORM A-RELATED"/>
    <property type="match status" value="1"/>
</dbReference>
<evidence type="ECO:0000256" key="5">
    <source>
        <dbReference type="RuleBase" id="RU000454"/>
    </source>
</evidence>
<dbReference type="PROSITE" id="PS51767">
    <property type="entry name" value="PEPTIDASE_A1"/>
    <property type="match status" value="1"/>
</dbReference>
<evidence type="ECO:0000256" key="1">
    <source>
        <dbReference type="ARBA" id="ARBA00007447"/>
    </source>
</evidence>
<dbReference type="PANTHER" id="PTHR47966:SF51">
    <property type="entry name" value="BETA-SITE APP-CLEAVING ENZYME, ISOFORM A-RELATED"/>
    <property type="match status" value="1"/>
</dbReference>
<feature type="disulfide bond" evidence="4">
    <location>
        <begin position="366"/>
        <end position="400"/>
    </location>
</feature>
<reference evidence="9" key="1">
    <citation type="journal article" date="2014" name="Genome Announc.">
        <title>Draft genome sequence of Rhodosporidium toruloides CECT1137, an oleaginous yeast of biotechnological interest.</title>
        <authorList>
            <person name="Morin N."/>
            <person name="Calcas X."/>
            <person name="Devillers H."/>
            <person name="Durrens P."/>
            <person name="Sherman D.J."/>
            <person name="Nicaud J.-M."/>
            <person name="Neuveglise C."/>
        </authorList>
    </citation>
    <scope>NUCLEOTIDE SEQUENCE</scope>
    <source>
        <strain evidence="9">CECT1137</strain>
    </source>
</reference>
<dbReference type="PROSITE" id="PS00141">
    <property type="entry name" value="ASP_PROTEASE"/>
    <property type="match status" value="1"/>
</dbReference>
<dbReference type="EMBL" id="LK052941">
    <property type="protein sequence ID" value="CDR41325.1"/>
    <property type="molecule type" value="Genomic_DNA"/>
</dbReference>
<dbReference type="InterPro" id="IPR033121">
    <property type="entry name" value="PEPTIDASE_A1"/>
</dbReference>
<dbReference type="InterPro" id="IPR001969">
    <property type="entry name" value="Aspartic_peptidase_AS"/>
</dbReference>
<keyword evidence="2 5" id="KW-0064">Aspartyl protease</keyword>
<evidence type="ECO:0000256" key="7">
    <source>
        <dbReference type="SAM" id="SignalP"/>
    </source>
</evidence>
<keyword evidence="4" id="KW-1015">Disulfide bond</keyword>
<feature type="compositionally biased region" description="Low complexity" evidence="6">
    <location>
        <begin position="455"/>
        <end position="474"/>
    </location>
</feature>
<dbReference type="InterPro" id="IPR001461">
    <property type="entry name" value="Aspartic_peptidase_A1"/>
</dbReference>
<feature type="chain" id="PRO_5001598876" evidence="7">
    <location>
        <begin position="22"/>
        <end position="566"/>
    </location>
</feature>
<dbReference type="CDD" id="cd05471">
    <property type="entry name" value="pepsin_like"/>
    <property type="match status" value="1"/>
</dbReference>
<dbReference type="InterPro" id="IPR034164">
    <property type="entry name" value="Pepsin-like_dom"/>
</dbReference>
<keyword evidence="5" id="KW-0645">Protease</keyword>
<dbReference type="GO" id="GO:0004190">
    <property type="term" value="F:aspartic-type endopeptidase activity"/>
    <property type="evidence" value="ECO:0007669"/>
    <property type="project" value="UniProtKB-KW"/>
</dbReference>
<name>A0A061AUR4_RHOTO</name>
<organism evidence="9">
    <name type="scientific">Rhodotorula toruloides</name>
    <name type="common">Yeast</name>
    <name type="synonym">Rhodosporidium toruloides</name>
    <dbReference type="NCBI Taxonomy" id="5286"/>
    <lineage>
        <taxon>Eukaryota</taxon>
        <taxon>Fungi</taxon>
        <taxon>Dikarya</taxon>
        <taxon>Basidiomycota</taxon>
        <taxon>Pucciniomycotina</taxon>
        <taxon>Microbotryomycetes</taxon>
        <taxon>Sporidiobolales</taxon>
        <taxon>Sporidiobolaceae</taxon>
        <taxon>Rhodotorula</taxon>
    </lineage>
</organism>
<keyword evidence="7" id="KW-0732">Signal</keyword>
<feature type="region of interest" description="Disordered" evidence="6">
    <location>
        <begin position="455"/>
        <end position="542"/>
    </location>
</feature>
<evidence type="ECO:0000256" key="6">
    <source>
        <dbReference type="SAM" id="MobiDB-lite"/>
    </source>
</evidence>
<evidence type="ECO:0000313" key="9">
    <source>
        <dbReference type="EMBL" id="CDR41325.1"/>
    </source>
</evidence>
<feature type="active site" evidence="3">
    <location>
        <position position="328"/>
    </location>
</feature>
<dbReference type="Pfam" id="PF00026">
    <property type="entry name" value="Asp"/>
    <property type="match status" value="1"/>
</dbReference>
<dbReference type="OrthoDB" id="2747330at2759"/>
<evidence type="ECO:0000256" key="4">
    <source>
        <dbReference type="PIRSR" id="PIRSR601461-2"/>
    </source>
</evidence>
<evidence type="ECO:0000256" key="2">
    <source>
        <dbReference type="ARBA" id="ARBA00022750"/>
    </source>
</evidence>
<evidence type="ECO:0000259" key="8">
    <source>
        <dbReference type="PROSITE" id="PS51767"/>
    </source>
</evidence>
<dbReference type="PRINTS" id="PR00792">
    <property type="entry name" value="PEPSIN"/>
</dbReference>
<feature type="compositionally biased region" description="Polar residues" evidence="6">
    <location>
        <begin position="475"/>
        <end position="484"/>
    </location>
</feature>
<feature type="compositionally biased region" description="Polar residues" evidence="6">
    <location>
        <begin position="493"/>
        <end position="503"/>
    </location>
</feature>
<evidence type="ECO:0000256" key="3">
    <source>
        <dbReference type="PIRSR" id="PIRSR601461-1"/>
    </source>
</evidence>
<dbReference type="InterPro" id="IPR021109">
    <property type="entry name" value="Peptidase_aspartic_dom_sf"/>
</dbReference>
<keyword evidence="5" id="KW-0378">Hydrolase</keyword>
<dbReference type="Gene3D" id="2.40.70.10">
    <property type="entry name" value="Acid Proteases"/>
    <property type="match status" value="2"/>
</dbReference>
<accession>A0A061AUR4</accession>
<feature type="domain" description="Peptidase A1" evidence="8">
    <location>
        <begin position="123"/>
        <end position="445"/>
    </location>
</feature>
<dbReference type="AlphaFoldDB" id="A0A061AUR4"/>
<proteinExistence type="inferred from homology"/>
<sequence length="566" mass="59172">MLSPFAALLAALTLLSSSADAYEPAYISLSQLDSLLEDSRARHAQRLNAYETNRASRPETMERARKTRVLAVRLEEADGRGRVRERREVGEKVLMERQSAGGDQRKGVVETQDFFSQPLDVMIYAPISIGTPSQTFNTLLDTGSADLWVYDTTTGSTQPEWDASKSSTAVTSPQIPWSIKYGKGSQSGFLNQDTVSLGGYTVNDTIFAAADTLNDAFTYYPISGLFGLGFGAISASGYAPWFERLLNSGALAQPYFSLFLVRASDLTNEAEGSIGGGQMCIGCIDSSKFTGDINWNRVLSDGFWSVAMDGIETNGEIVPGTATRAAIDSGTTLIQLPPSAADAFYSSIPGAQLANTTSSGLYIIPCTTTFSSLALVFNGTRYEIPPQDLLRAINRDGTECVLTIAASSAKDVDGSELAIVGDVFLKNAYSIFSYSYNGSPAVGFARSTIAGSWSTTSSSANGSSSNSSGAASFSQPSRTGSISLSGAPVPTVGSATGTRESAITTGVLGGGLTSSSSGGSTPTRVASGSNASPTSSPTSFAPSSPLPYTLTLISTIISVAVARILV</sequence>
<dbReference type="GO" id="GO:0006508">
    <property type="term" value="P:proteolysis"/>
    <property type="evidence" value="ECO:0007669"/>
    <property type="project" value="UniProtKB-KW"/>
</dbReference>
<feature type="compositionally biased region" description="Low complexity" evidence="6">
    <location>
        <begin position="513"/>
        <end position="542"/>
    </location>
</feature>
<protein>
    <submittedName>
        <fullName evidence="9">RHTO0S06e00738g1_1</fullName>
    </submittedName>
</protein>
<dbReference type="SUPFAM" id="SSF50630">
    <property type="entry name" value="Acid proteases"/>
    <property type="match status" value="1"/>
</dbReference>
<feature type="active site" evidence="3">
    <location>
        <position position="141"/>
    </location>
</feature>
<comment type="similarity">
    <text evidence="1 5">Belongs to the peptidase A1 family.</text>
</comment>